<dbReference type="PANTHER" id="PTHR32305:SF15">
    <property type="entry name" value="PROTEIN RHSA-RELATED"/>
    <property type="match status" value="1"/>
</dbReference>
<keyword evidence="5" id="KW-1185">Reference proteome</keyword>
<reference evidence="4 5" key="1">
    <citation type="submission" date="2021-06" db="EMBL/GenBank/DDBJ databases">
        <title>Complete genome of Haloferula helveola possessing various polysaccharide degrading enzymes.</title>
        <authorList>
            <person name="Takami H."/>
            <person name="Huang C."/>
            <person name="Hamasaki K."/>
        </authorList>
    </citation>
    <scope>NUCLEOTIDE SEQUENCE [LARGE SCALE GENOMIC DNA]</scope>
    <source>
        <strain evidence="4 5">CN-1</strain>
    </source>
</reference>
<gene>
    <name evidence="4" type="ORF">HAHE_25240</name>
</gene>
<dbReference type="Gene3D" id="3.90.70.10">
    <property type="entry name" value="Cysteine proteinases"/>
    <property type="match status" value="1"/>
</dbReference>
<dbReference type="InterPro" id="IPR050708">
    <property type="entry name" value="T6SS_VgrG/RHS"/>
</dbReference>
<name>A0ABN6H4N9_9BACT</name>
<evidence type="ECO:0000256" key="2">
    <source>
        <dbReference type="SAM" id="MobiDB-lite"/>
    </source>
</evidence>
<dbReference type="Proteomes" id="UP001374893">
    <property type="component" value="Chromosome"/>
</dbReference>
<sequence>MRPHAFAGLLTLCALVSSPAEEPVPAPEAIPADALTELRYRSVLPMPYFEENGQPQAAELEALQAAISAWKKGEDKEDRLGPLKGFVEAHPAGTFRLWVEASIADELYRSGRYSAALRSWESAWSRSKGMFESKPRQKAYAGRVGVELGGLYARLGRKHDLGRLLQDLDGFALIGPDTEKRQRIREAYTQMGLHPERSFNCGPFALANALESTDVERKVVAEIRNTPGDGGGFTLADLKAMLDEHGLKWQVARLGEEGKPVFPCVVHWHADHYAAALKSRGSKVLVVDPTFEVRKWIPMDEFLAESSGSFLIPGEQPPSGWEALSQSEMASVNGRGAPEAKDDDDDGCEKSCGGGSGMPYYGYDEFSLGIMIRDTPLVMETPFGPGMQFTLTYKENSKVRDDPNMPFSNVGTKWSFNFHSFIRQDDVDTSKYRLYLPGGRQETHVHNGTDFDLNRMSHAQLTTITGGYKRTSNDGFEMLFTKLSDDTERHYLTELRDPQGNSLTLSYIAGPSSVGDLLDEVADGFGRKLVFKYEEAGEPWLVSRVVEKVGATECREVSLDYADGELAGITDAEGIYSSFGYADATDLSAVSSMTTPYGTTRFDKTSFTRPFGSPANDLYFSTLTITDPVGLQEKLLYAPFVDDDAFPEVDESAFDQLDNTNNPFWPESNVWVRDAYLNEAVTFHWDKKANKYHPPNFQTGKNFEFSSFTVWMLGYVPSLGIYKTMPYVDATKTPLTEWQLADYPDDTPAEDLPTDPVDFLPIAEGMMVRNESGALTPAISRFEYTSTGLVKVATDPLGRRLEYIYAGNGIDVEEVWVGEPTGGNPGEYQTSGMVYGGSVSYLPTEIYDAANNKTTIVYNSKGQVTQVTNALNEILDFTYGWPTGFTDPTPGSTAADNDGFLQSIKLTDSANSLSAVTVLSLTYHDNTGYVHTATDSLTGLVTTFNTYDDLGRVTKVTHPDQSTEEYFYELDGVKYLDPVRHLNREGMNTHYAYNGNRQLISIIDPEMRNTRIKWCSCGHMEAITDALGRHTEWKRDLLGRVTRKILPDGKEISYTYEGESGRLDTVTYPEEQGGANASVDFDWHLDGQLAEKSHPGDTDPFFAQFTYDDLLGRMQTAKWYDEDGVQQTTSYGYHSLVSALGSGQTGNLGAGLLHTVDGPWADDTVVHSYDALNRRIGTQIADDGSPWANPTFSWAISTIDGLGRITQHVNDMGTFTTAYTGTDTRPDSVTRGSFQTLYNYLPSNQGGFLSQIHNKHGSTTISKFDYTYTPDGKIATWTKEQGGTVKFMEFVHDLAGQLTKATIRQTNASGAILETLGYGYDRAGNRTAKTVDGEPFTANFNSRNQLTTGDFLGEVPFVGEMDEWAEVEVTAGGETKEARVREFGSSWIFETKVPLESDGTTQVDVQATDVTSNVTSKSYRIDSGSGQWASLTYDDNGNTVSRTVDGVTTTYTWDRENRLETVSVGGVTERFVYNATGERVKIIRDPGGAGEVERRFVWIGGIRPAQERSGSNVIVSKFHAEGELRRNSSTFDDYLYCRDHLGSVREFVASSGSVVACRDYSPYGILDQIGSPTLEPSLGYAGYFNHELSSNYLTAYRAYDPSLGRWVSSDPWESIVGTAAERLPEGPNLYGYVGNSVLSSLDPLGLREYGLGINGVAAAVGGGCGELGIYISGDSSKPLLDRIGLYGGVGAVVGFDIGVGLTASAYADGDLAGRTTNVGAGLGPFGVGLGQPSDGGDLFDEAGKAISEVVNGTGENKGGACASVNLGAPVAATASRTHTGVLTPGDVVRAIGGFIKSIIP</sequence>
<evidence type="ECO:0000256" key="1">
    <source>
        <dbReference type="ARBA" id="ARBA00022737"/>
    </source>
</evidence>
<dbReference type="InterPro" id="IPR056823">
    <property type="entry name" value="TEN-like_YD-shell"/>
</dbReference>
<keyword evidence="1" id="KW-0677">Repeat</keyword>
<organism evidence="4 5">
    <name type="scientific">Haloferula helveola</name>
    <dbReference type="NCBI Taxonomy" id="490095"/>
    <lineage>
        <taxon>Bacteria</taxon>
        <taxon>Pseudomonadati</taxon>
        <taxon>Verrucomicrobiota</taxon>
        <taxon>Verrucomicrobiia</taxon>
        <taxon>Verrucomicrobiales</taxon>
        <taxon>Verrucomicrobiaceae</taxon>
        <taxon>Haloferula</taxon>
    </lineage>
</organism>
<evidence type="ECO:0000259" key="3">
    <source>
        <dbReference type="Pfam" id="PF25023"/>
    </source>
</evidence>
<dbReference type="RefSeq" id="WP_338684929.1">
    <property type="nucleotide sequence ID" value="NZ_AP024702.1"/>
</dbReference>
<protein>
    <submittedName>
        <fullName evidence="4">Type IV secretion protein rhs</fullName>
    </submittedName>
</protein>
<feature type="region of interest" description="Disordered" evidence="2">
    <location>
        <begin position="329"/>
        <end position="351"/>
    </location>
</feature>
<feature type="domain" description="Teneurin-like YD-shell" evidence="3">
    <location>
        <begin position="1533"/>
        <end position="1635"/>
    </location>
</feature>
<proteinExistence type="predicted"/>
<dbReference type="Pfam" id="PF25023">
    <property type="entry name" value="TEN_YD-shell"/>
    <property type="match status" value="1"/>
</dbReference>
<evidence type="ECO:0000313" key="5">
    <source>
        <dbReference type="Proteomes" id="UP001374893"/>
    </source>
</evidence>
<dbReference type="EMBL" id="AP024702">
    <property type="protein sequence ID" value="BCX48616.1"/>
    <property type="molecule type" value="Genomic_DNA"/>
</dbReference>
<evidence type="ECO:0000313" key="4">
    <source>
        <dbReference type="EMBL" id="BCX48616.1"/>
    </source>
</evidence>
<dbReference type="PANTHER" id="PTHR32305">
    <property type="match status" value="1"/>
</dbReference>
<dbReference type="Gene3D" id="2.180.10.10">
    <property type="entry name" value="RHS repeat-associated core"/>
    <property type="match status" value="2"/>
</dbReference>
<accession>A0ABN6H4N9</accession>
<dbReference type="InterPro" id="IPR022385">
    <property type="entry name" value="Rhs_assc_core"/>
</dbReference>
<dbReference type="NCBIfam" id="TIGR03696">
    <property type="entry name" value="Rhs_assc_core"/>
    <property type="match status" value="1"/>
</dbReference>